<dbReference type="GO" id="GO:0034386">
    <property type="term" value="F:4-aminobutyrate:2-oxoglutarate transaminase activity"/>
    <property type="evidence" value="ECO:0007669"/>
    <property type="project" value="UniProtKB-EC"/>
</dbReference>
<comment type="caution">
    <text evidence="7">The sequence shown here is derived from an EMBL/GenBank/DDBJ whole genome shotgun (WGS) entry which is preliminary data.</text>
</comment>
<dbReference type="Gene3D" id="3.40.640.10">
    <property type="entry name" value="Type I PLP-dependent aspartate aminotransferase-like (Major domain)"/>
    <property type="match status" value="1"/>
</dbReference>
<dbReference type="PROSITE" id="PS00600">
    <property type="entry name" value="AA_TRANSFER_CLASS_3"/>
    <property type="match status" value="1"/>
</dbReference>
<evidence type="ECO:0000256" key="4">
    <source>
        <dbReference type="ARBA" id="ARBA00022679"/>
    </source>
</evidence>
<dbReference type="RefSeq" id="WP_150061477.1">
    <property type="nucleotide sequence ID" value="NZ_JACHII010000006.1"/>
</dbReference>
<gene>
    <name evidence="7" type="primary">gabT</name>
    <name evidence="7" type="ORF">F1188_05940</name>
</gene>
<evidence type="ECO:0000256" key="2">
    <source>
        <dbReference type="ARBA" id="ARBA00008954"/>
    </source>
</evidence>
<dbReference type="GO" id="GO:0009448">
    <property type="term" value="P:gamma-aminobutyric acid metabolic process"/>
    <property type="evidence" value="ECO:0007669"/>
    <property type="project" value="InterPro"/>
</dbReference>
<keyword evidence="5 6" id="KW-0663">Pyridoxal phosphate</keyword>
<dbReference type="InterPro" id="IPR005814">
    <property type="entry name" value="Aminotrans_3"/>
</dbReference>
<sequence>MTTNVSLQARREAAVPRGLFTNQPVYAARAENSEIWDVEGKRYIDFASGIAVLATGHRHPKVMAAAKAQLDDYAHVCVQVNPYEPYVALAERLNALMPGPGPKRSLFLNSGAEAVENAVKIARIATGRPAVVAFTGAFHGRTLLTVALTGKVVPYKVGVAPLPADIFHVPFPDPYHGVSEADALAAIDTLFRAQVEPSRVCAFIIEPVRGEGGFNPVPPTFLRALRQICDTHGILLIMDEIQTGFGRTGKLFATEHADVAPDMMTVAKSLGGGFPISGVVGKAEVMDHPQVGAIGGTYGGHPMSCAAALAVLDVIEEEGLVARADVIGGIIRGRLEAMAAKNQFACIGEVRGLGAMLAMELVTDRDTRAPDAALTKALAAKAAEKGLMVLTCGVLGNVVRFLPPLTMPEALAEEGMDILEAALEELVTA</sequence>
<dbReference type="InterPro" id="IPR015422">
    <property type="entry name" value="PyrdxlP-dep_Trfase_small"/>
</dbReference>
<dbReference type="InterPro" id="IPR050103">
    <property type="entry name" value="Class-III_PLP-dep_AT"/>
</dbReference>
<dbReference type="Pfam" id="PF00202">
    <property type="entry name" value="Aminotran_3"/>
    <property type="match status" value="1"/>
</dbReference>
<dbReference type="Proteomes" id="UP000324065">
    <property type="component" value="Unassembled WGS sequence"/>
</dbReference>
<dbReference type="EMBL" id="VWPJ01000004">
    <property type="protein sequence ID" value="KAA5606408.1"/>
    <property type="molecule type" value="Genomic_DNA"/>
</dbReference>
<comment type="cofactor">
    <cofactor evidence="1">
        <name>pyridoxal 5'-phosphate</name>
        <dbReference type="ChEBI" id="CHEBI:597326"/>
    </cofactor>
</comment>
<evidence type="ECO:0000313" key="8">
    <source>
        <dbReference type="Proteomes" id="UP000324065"/>
    </source>
</evidence>
<dbReference type="FunFam" id="3.40.640.10:FF:000013">
    <property type="entry name" value="4-aminobutyrate aminotransferase"/>
    <property type="match status" value="1"/>
</dbReference>
<dbReference type="InterPro" id="IPR015424">
    <property type="entry name" value="PyrdxlP-dep_Trfase"/>
</dbReference>
<dbReference type="NCBIfam" id="TIGR00700">
    <property type="entry name" value="GABAtrnsam"/>
    <property type="match status" value="1"/>
</dbReference>
<proteinExistence type="inferred from homology"/>
<accession>A0A5M6IFQ3</accession>
<keyword evidence="8" id="KW-1185">Reference proteome</keyword>
<dbReference type="SUPFAM" id="SSF53383">
    <property type="entry name" value="PLP-dependent transferases"/>
    <property type="match status" value="1"/>
</dbReference>
<dbReference type="AlphaFoldDB" id="A0A5M6IFQ3"/>
<dbReference type="OrthoDB" id="9801834at2"/>
<dbReference type="GO" id="GO:0042802">
    <property type="term" value="F:identical protein binding"/>
    <property type="evidence" value="ECO:0007669"/>
    <property type="project" value="TreeGrafter"/>
</dbReference>
<dbReference type="InterPro" id="IPR004632">
    <property type="entry name" value="4NH2But_aminotransferase_bac"/>
</dbReference>
<reference evidence="7 8" key="1">
    <citation type="submission" date="2019-09" db="EMBL/GenBank/DDBJ databases">
        <title>Genome sequence of Roseospira marina, one of the more divergent members of the non-sulfur purple photosynthetic bacterial family, the Rhodospirillaceae.</title>
        <authorList>
            <person name="Meyer T."/>
            <person name="Kyndt J."/>
        </authorList>
    </citation>
    <scope>NUCLEOTIDE SEQUENCE [LARGE SCALE GENOMIC DNA]</scope>
    <source>
        <strain evidence="7 8">DSM 15113</strain>
    </source>
</reference>
<evidence type="ECO:0000256" key="5">
    <source>
        <dbReference type="ARBA" id="ARBA00022898"/>
    </source>
</evidence>
<keyword evidence="4 7" id="KW-0808">Transferase</keyword>
<dbReference type="GO" id="GO:0030170">
    <property type="term" value="F:pyridoxal phosphate binding"/>
    <property type="evidence" value="ECO:0007669"/>
    <property type="project" value="InterPro"/>
</dbReference>
<dbReference type="EC" id="2.6.1.19" evidence="7"/>
<dbReference type="PANTHER" id="PTHR11986">
    <property type="entry name" value="AMINOTRANSFERASE CLASS III"/>
    <property type="match status" value="1"/>
</dbReference>
<evidence type="ECO:0000256" key="6">
    <source>
        <dbReference type="RuleBase" id="RU003560"/>
    </source>
</evidence>
<evidence type="ECO:0000313" key="7">
    <source>
        <dbReference type="EMBL" id="KAA5606408.1"/>
    </source>
</evidence>
<name>A0A5M6IFQ3_9PROT</name>
<organism evidence="7 8">
    <name type="scientific">Roseospira marina</name>
    <dbReference type="NCBI Taxonomy" id="140057"/>
    <lineage>
        <taxon>Bacteria</taxon>
        <taxon>Pseudomonadati</taxon>
        <taxon>Pseudomonadota</taxon>
        <taxon>Alphaproteobacteria</taxon>
        <taxon>Rhodospirillales</taxon>
        <taxon>Rhodospirillaceae</taxon>
        <taxon>Roseospira</taxon>
    </lineage>
</organism>
<dbReference type="InterPro" id="IPR015421">
    <property type="entry name" value="PyrdxlP-dep_Trfase_major"/>
</dbReference>
<evidence type="ECO:0000256" key="3">
    <source>
        <dbReference type="ARBA" id="ARBA00022576"/>
    </source>
</evidence>
<keyword evidence="3 7" id="KW-0032">Aminotransferase</keyword>
<comment type="similarity">
    <text evidence="2 6">Belongs to the class-III pyridoxal-phosphate-dependent aminotransferase family.</text>
</comment>
<evidence type="ECO:0000256" key="1">
    <source>
        <dbReference type="ARBA" id="ARBA00001933"/>
    </source>
</evidence>
<dbReference type="PIRSF" id="PIRSF000521">
    <property type="entry name" value="Transaminase_4ab_Lys_Orn"/>
    <property type="match status" value="1"/>
</dbReference>
<dbReference type="InterPro" id="IPR049704">
    <property type="entry name" value="Aminotrans_3_PPA_site"/>
</dbReference>
<dbReference type="CDD" id="cd00610">
    <property type="entry name" value="OAT_like"/>
    <property type="match status" value="1"/>
</dbReference>
<protein>
    <submittedName>
        <fullName evidence="7">4-aminobutyrate--2-oxoglutarate transaminase</fullName>
        <ecNumber evidence="7">2.6.1.19</ecNumber>
    </submittedName>
</protein>
<dbReference type="Gene3D" id="3.90.1150.10">
    <property type="entry name" value="Aspartate Aminotransferase, domain 1"/>
    <property type="match status" value="1"/>
</dbReference>